<evidence type="ECO:0000256" key="1">
    <source>
        <dbReference type="ARBA" id="ARBA00000707"/>
    </source>
</evidence>
<evidence type="ECO:0000256" key="3">
    <source>
        <dbReference type="ARBA" id="ARBA00012759"/>
    </source>
</evidence>
<sequence>MLAALGLPPLDLPALLRFGITALALVCGLLFLVRNAASRYFVVDAGFGDADPGGYEGRVGMPVGDGTCFVCGRPGTKQCARCKSVRYCSQECQARHWKDGHKLKCKEPRLLDDSLLCRTSGRRKTSSISLVPTRGSCKVLKQPNKILFPYDEFVKLFNWDKHTFPPCGLLNCGNSCFANVVLQCLAFTRPLVAYLLDGSHLKTCSRNDWCFLCELQVHVQKVSQSRKPFSPVNILSRLPKIGGNFGHGRQEDAHEFMRFAVDMMQSVCLDEFGGEKALDMSIQETTLIQHIFGGHLQSQVKCTKCDKVSNRYENMMDLTVEIQGDAESLEECLDQFTGKEWLDGENMYKCDGCDQYVKAWKRLTVHQPPNILTVALKRFQSGRFGKLNKRVTFPVTLDLGPYMSGSGDGTDLYTLYAVVVHIDMLNASFFGHYICYTKDFYGNWYRIDDCKVMKVDVEEVLAQGAYMLLYNRINVRQPFIKHPDSSKSTDELLVEVAPVLPGNFVLTEPMESELEVESSQREAENLDLHMPARIDGDPVNEEPGEESGDVGSNVPQNMDLDESQNMDVDEPQECEIFKAVADDVNTASPEEFEEEPSNFHTPVDYHFMKENGPINTSEEFFKDAAKTLVGVFIPALHEMPEPVESNHSGPRSYHVTPADGSLDLEDEVIALHNSVSSSGGQEDLGSLCTDGFQTLVNHHFMNENDSIRNSEEIFNNEAKTSIGVLIPALHEMPEPIESNHSDPRLDQMAPVDGSLDVENRVTDWHDGFSPSGGQEDLGSLCTNSTSTGELKQLSTDCCLEKNFKVKEGADLENGVSHYCGHSNCSQLELECGHDNSNSSENLKPLFSPGFLDNLTQKKSPNGKLRTMSHGVDLPGNKFTGTMKRTPLNNSNSDYNCNGLFYESEKLNSKGTPTPLFPPGFLNGAVQKAPPNGKAEIGSRAVGFSDKISTEIGQDFHRNDNGCNGILSESDKSSSVRQSKPLFYPGFLDHHAEKRPLKGKAQKQSWGMDNGNCVSSSYAQS</sequence>
<feature type="region of interest" description="Disordered" evidence="12">
    <location>
        <begin position="859"/>
        <end position="886"/>
    </location>
</feature>
<evidence type="ECO:0000256" key="2">
    <source>
        <dbReference type="ARBA" id="ARBA00009085"/>
    </source>
</evidence>
<feature type="region of interest" description="Disordered" evidence="12">
    <location>
        <begin position="993"/>
        <end position="1020"/>
    </location>
</feature>
<keyword evidence="6 11" id="KW-0863">Zinc-finger</keyword>
<keyword evidence="8 15" id="KW-0378">Hydrolase</keyword>
<evidence type="ECO:0000256" key="5">
    <source>
        <dbReference type="ARBA" id="ARBA00022723"/>
    </source>
</evidence>
<evidence type="ECO:0000313" key="15">
    <source>
        <dbReference type="EMBL" id="JAT52108.1"/>
    </source>
</evidence>
<keyword evidence="4" id="KW-0645">Protease</keyword>
<evidence type="ECO:0000256" key="10">
    <source>
        <dbReference type="ARBA" id="ARBA00022833"/>
    </source>
</evidence>
<dbReference type="PANTHER" id="PTHR24006:SF677">
    <property type="entry name" value="UBIQUITIN CARBOXYL-TERMINAL HYDROLASE 19"/>
    <property type="match status" value="1"/>
</dbReference>
<keyword evidence="10" id="KW-0862">Zinc</keyword>
<dbReference type="InterPro" id="IPR001394">
    <property type="entry name" value="Peptidase_C19_UCH"/>
</dbReference>
<dbReference type="GO" id="GO:0005829">
    <property type="term" value="C:cytosol"/>
    <property type="evidence" value="ECO:0007669"/>
    <property type="project" value="TreeGrafter"/>
</dbReference>
<feature type="compositionally biased region" description="Acidic residues" evidence="12">
    <location>
        <begin position="538"/>
        <end position="548"/>
    </location>
</feature>
<dbReference type="SUPFAM" id="SSF144232">
    <property type="entry name" value="HIT/MYND zinc finger-like"/>
    <property type="match status" value="1"/>
</dbReference>
<dbReference type="SUPFAM" id="SSF54001">
    <property type="entry name" value="Cysteine proteinases"/>
    <property type="match status" value="1"/>
</dbReference>
<dbReference type="GO" id="GO:0005634">
    <property type="term" value="C:nucleus"/>
    <property type="evidence" value="ECO:0007669"/>
    <property type="project" value="TreeGrafter"/>
</dbReference>
<organism evidence="15">
    <name type="scientific">Anthurium amnicola</name>
    <dbReference type="NCBI Taxonomy" id="1678845"/>
    <lineage>
        <taxon>Eukaryota</taxon>
        <taxon>Viridiplantae</taxon>
        <taxon>Streptophyta</taxon>
        <taxon>Embryophyta</taxon>
        <taxon>Tracheophyta</taxon>
        <taxon>Spermatophyta</taxon>
        <taxon>Magnoliopsida</taxon>
        <taxon>Liliopsida</taxon>
        <taxon>Araceae</taxon>
        <taxon>Pothoideae</taxon>
        <taxon>Potheae</taxon>
        <taxon>Anthurium</taxon>
    </lineage>
</organism>
<name>A0A1D1YBS9_9ARAE</name>
<gene>
    <name evidence="15" type="primary">UBP19_0</name>
    <name evidence="15" type="ORF">g.48050</name>
</gene>
<proteinExistence type="inferred from homology"/>
<accession>A0A1D1YBS9</accession>
<dbReference type="InterPro" id="IPR028889">
    <property type="entry name" value="USP"/>
</dbReference>
<feature type="region of interest" description="Disordered" evidence="12">
    <location>
        <begin position="511"/>
        <end position="556"/>
    </location>
</feature>
<feature type="domain" description="MYND-type" evidence="14">
    <location>
        <begin position="68"/>
        <end position="105"/>
    </location>
</feature>
<dbReference type="EMBL" id="GDJX01015828">
    <property type="protein sequence ID" value="JAT52108.1"/>
    <property type="molecule type" value="Transcribed_RNA"/>
</dbReference>
<dbReference type="GO" id="GO:0008270">
    <property type="term" value="F:zinc ion binding"/>
    <property type="evidence" value="ECO:0007669"/>
    <property type="project" value="UniProtKB-KW"/>
</dbReference>
<feature type="domain" description="USP" evidence="13">
    <location>
        <begin position="167"/>
        <end position="473"/>
    </location>
</feature>
<comment type="similarity">
    <text evidence="2">Belongs to the peptidase C19 family.</text>
</comment>
<dbReference type="PANTHER" id="PTHR24006">
    <property type="entry name" value="UBIQUITIN CARBOXYL-TERMINAL HYDROLASE"/>
    <property type="match status" value="1"/>
</dbReference>
<feature type="compositionally biased region" description="Basic and acidic residues" evidence="12">
    <location>
        <begin position="518"/>
        <end position="536"/>
    </location>
</feature>
<feature type="compositionally biased region" description="Polar residues" evidence="12">
    <location>
        <begin position="1001"/>
        <end position="1020"/>
    </location>
</feature>
<dbReference type="GO" id="GO:0016579">
    <property type="term" value="P:protein deubiquitination"/>
    <property type="evidence" value="ECO:0007669"/>
    <property type="project" value="InterPro"/>
</dbReference>
<dbReference type="EC" id="3.4.19.12" evidence="3"/>
<dbReference type="InterPro" id="IPR002893">
    <property type="entry name" value="Znf_MYND"/>
</dbReference>
<reference evidence="15" key="1">
    <citation type="submission" date="2015-07" db="EMBL/GenBank/DDBJ databases">
        <title>Transcriptome Assembly of Anthurium amnicola.</title>
        <authorList>
            <person name="Suzuki J."/>
        </authorList>
    </citation>
    <scope>NUCLEOTIDE SEQUENCE</scope>
</reference>
<dbReference type="Pfam" id="PF01753">
    <property type="entry name" value="zf-MYND"/>
    <property type="match status" value="1"/>
</dbReference>
<dbReference type="PROSITE" id="PS50235">
    <property type="entry name" value="USP_3"/>
    <property type="match status" value="1"/>
</dbReference>
<evidence type="ECO:0000256" key="11">
    <source>
        <dbReference type="PROSITE-ProRule" id="PRU00134"/>
    </source>
</evidence>
<protein>
    <recommendedName>
        <fullName evidence="3">ubiquitinyl hydrolase 1</fullName>
        <ecNumber evidence="3">3.4.19.12</ecNumber>
    </recommendedName>
</protein>
<keyword evidence="5" id="KW-0479">Metal-binding</keyword>
<dbReference type="Gene3D" id="3.90.70.10">
    <property type="entry name" value="Cysteine proteinases"/>
    <property type="match status" value="1"/>
</dbReference>
<evidence type="ECO:0000259" key="14">
    <source>
        <dbReference type="PROSITE" id="PS50865"/>
    </source>
</evidence>
<dbReference type="AlphaFoldDB" id="A0A1D1YBS9"/>
<evidence type="ECO:0000256" key="4">
    <source>
        <dbReference type="ARBA" id="ARBA00022670"/>
    </source>
</evidence>
<evidence type="ECO:0000256" key="6">
    <source>
        <dbReference type="ARBA" id="ARBA00022771"/>
    </source>
</evidence>
<dbReference type="PROSITE" id="PS01360">
    <property type="entry name" value="ZF_MYND_1"/>
    <property type="match status" value="1"/>
</dbReference>
<dbReference type="GO" id="GO:0006508">
    <property type="term" value="P:proteolysis"/>
    <property type="evidence" value="ECO:0007669"/>
    <property type="project" value="UniProtKB-KW"/>
</dbReference>
<dbReference type="PROSITE" id="PS00972">
    <property type="entry name" value="USP_1"/>
    <property type="match status" value="1"/>
</dbReference>
<keyword evidence="9" id="KW-0788">Thiol protease</keyword>
<evidence type="ECO:0000256" key="12">
    <source>
        <dbReference type="SAM" id="MobiDB-lite"/>
    </source>
</evidence>
<dbReference type="CDD" id="cd02661">
    <property type="entry name" value="Peptidase_C19E"/>
    <property type="match status" value="1"/>
</dbReference>
<evidence type="ECO:0000256" key="7">
    <source>
        <dbReference type="ARBA" id="ARBA00022786"/>
    </source>
</evidence>
<dbReference type="Gene3D" id="6.10.140.2220">
    <property type="match status" value="1"/>
</dbReference>
<dbReference type="FunFam" id="3.90.70.10:FF:000026">
    <property type="entry name" value="Ubiquitin carboxyl-terminal hydrolase 15"/>
    <property type="match status" value="1"/>
</dbReference>
<dbReference type="FunFam" id="6.10.140.2220:FF:000006">
    <property type="entry name" value="Ubiquitin carboxyl-terminal hydrolase 15"/>
    <property type="match status" value="1"/>
</dbReference>
<evidence type="ECO:0000256" key="8">
    <source>
        <dbReference type="ARBA" id="ARBA00022801"/>
    </source>
</evidence>
<comment type="catalytic activity">
    <reaction evidence="1">
        <text>Thiol-dependent hydrolysis of ester, thioester, amide, peptide and isopeptide bonds formed by the C-terminal Gly of ubiquitin (a 76-residue protein attached to proteins as an intracellular targeting signal).</text>
        <dbReference type="EC" id="3.4.19.12"/>
    </reaction>
</comment>
<dbReference type="GO" id="GO:0004843">
    <property type="term" value="F:cysteine-type deubiquitinase activity"/>
    <property type="evidence" value="ECO:0007669"/>
    <property type="project" value="UniProtKB-EC"/>
</dbReference>
<dbReference type="InterPro" id="IPR050164">
    <property type="entry name" value="Peptidase_C19"/>
</dbReference>
<dbReference type="Pfam" id="PF00443">
    <property type="entry name" value="UCH"/>
    <property type="match status" value="1"/>
</dbReference>
<dbReference type="PROSITE" id="PS50865">
    <property type="entry name" value="ZF_MYND_2"/>
    <property type="match status" value="1"/>
</dbReference>
<evidence type="ECO:0000259" key="13">
    <source>
        <dbReference type="PROSITE" id="PS50235"/>
    </source>
</evidence>
<evidence type="ECO:0000256" key="9">
    <source>
        <dbReference type="ARBA" id="ARBA00022807"/>
    </source>
</evidence>
<dbReference type="InterPro" id="IPR038765">
    <property type="entry name" value="Papain-like_cys_pep_sf"/>
</dbReference>
<keyword evidence="7" id="KW-0833">Ubl conjugation pathway</keyword>
<dbReference type="InterPro" id="IPR018200">
    <property type="entry name" value="USP_CS"/>
</dbReference>